<evidence type="ECO:0000256" key="1">
    <source>
        <dbReference type="SAM" id="MobiDB-lite"/>
    </source>
</evidence>
<accession>A0A0A9EKU6</accession>
<organism evidence="2">
    <name type="scientific">Arundo donax</name>
    <name type="common">Giant reed</name>
    <name type="synonym">Donax arundinaceus</name>
    <dbReference type="NCBI Taxonomy" id="35708"/>
    <lineage>
        <taxon>Eukaryota</taxon>
        <taxon>Viridiplantae</taxon>
        <taxon>Streptophyta</taxon>
        <taxon>Embryophyta</taxon>
        <taxon>Tracheophyta</taxon>
        <taxon>Spermatophyta</taxon>
        <taxon>Magnoliopsida</taxon>
        <taxon>Liliopsida</taxon>
        <taxon>Poales</taxon>
        <taxon>Poaceae</taxon>
        <taxon>PACMAD clade</taxon>
        <taxon>Arundinoideae</taxon>
        <taxon>Arundineae</taxon>
        <taxon>Arundo</taxon>
    </lineage>
</organism>
<sequence length="22" mass="2641">MMHRIRSRLQTTARSRPRMAQG</sequence>
<proteinExistence type="predicted"/>
<evidence type="ECO:0000313" key="2">
    <source>
        <dbReference type="EMBL" id="JAD96647.1"/>
    </source>
</evidence>
<protein>
    <submittedName>
        <fullName evidence="2">Uncharacterized protein</fullName>
    </submittedName>
</protein>
<dbReference type="EMBL" id="GBRH01201248">
    <property type="protein sequence ID" value="JAD96647.1"/>
    <property type="molecule type" value="Transcribed_RNA"/>
</dbReference>
<feature type="region of interest" description="Disordered" evidence="1">
    <location>
        <begin position="1"/>
        <end position="22"/>
    </location>
</feature>
<dbReference type="AlphaFoldDB" id="A0A0A9EKU6"/>
<reference evidence="2" key="2">
    <citation type="journal article" date="2015" name="Data Brief">
        <title>Shoot transcriptome of the giant reed, Arundo donax.</title>
        <authorList>
            <person name="Barrero R.A."/>
            <person name="Guerrero F.D."/>
            <person name="Moolhuijzen P."/>
            <person name="Goolsby J.A."/>
            <person name="Tidwell J."/>
            <person name="Bellgard S.E."/>
            <person name="Bellgard M.I."/>
        </authorList>
    </citation>
    <scope>NUCLEOTIDE SEQUENCE</scope>
    <source>
        <tissue evidence="2">Shoot tissue taken approximately 20 cm above the soil surface</tissue>
    </source>
</reference>
<name>A0A0A9EKU6_ARUDO</name>
<reference evidence="2" key="1">
    <citation type="submission" date="2014-09" db="EMBL/GenBank/DDBJ databases">
        <authorList>
            <person name="Magalhaes I.L.F."/>
            <person name="Oliveira U."/>
            <person name="Santos F.R."/>
            <person name="Vidigal T.H.D.A."/>
            <person name="Brescovit A.D."/>
            <person name="Santos A.J."/>
        </authorList>
    </citation>
    <scope>NUCLEOTIDE SEQUENCE</scope>
    <source>
        <tissue evidence="2">Shoot tissue taken approximately 20 cm above the soil surface</tissue>
    </source>
</reference>